<dbReference type="Pfam" id="PF00072">
    <property type="entry name" value="Response_reg"/>
    <property type="match status" value="1"/>
</dbReference>
<dbReference type="Gene3D" id="2.40.50.1020">
    <property type="entry name" value="LytTr DNA-binding domain"/>
    <property type="match status" value="1"/>
</dbReference>
<dbReference type="Pfam" id="PF04397">
    <property type="entry name" value="LytTR"/>
    <property type="match status" value="1"/>
</dbReference>
<dbReference type="Proteomes" id="UP000218113">
    <property type="component" value="Unassembled WGS sequence"/>
</dbReference>
<dbReference type="PANTHER" id="PTHR37299">
    <property type="entry name" value="TRANSCRIPTIONAL REGULATOR-RELATED"/>
    <property type="match status" value="1"/>
</dbReference>
<proteinExistence type="predicted"/>
<dbReference type="InterPro" id="IPR011006">
    <property type="entry name" value="CheY-like_superfamily"/>
</dbReference>
<dbReference type="SMART" id="SM00448">
    <property type="entry name" value="REC"/>
    <property type="match status" value="1"/>
</dbReference>
<dbReference type="InterPro" id="IPR001789">
    <property type="entry name" value="Sig_transdc_resp-reg_receiver"/>
</dbReference>
<evidence type="ECO:0000259" key="2">
    <source>
        <dbReference type="PROSITE" id="PS50110"/>
    </source>
</evidence>
<dbReference type="InterPro" id="IPR007492">
    <property type="entry name" value="LytTR_DNA-bd_dom"/>
</dbReference>
<dbReference type="SUPFAM" id="SSF52172">
    <property type="entry name" value="CheY-like"/>
    <property type="match status" value="1"/>
</dbReference>
<dbReference type="SMART" id="SM00850">
    <property type="entry name" value="LytTR"/>
    <property type="match status" value="1"/>
</dbReference>
<dbReference type="GO" id="GO:0000156">
    <property type="term" value="F:phosphorelay response regulator activity"/>
    <property type="evidence" value="ECO:0007669"/>
    <property type="project" value="InterPro"/>
</dbReference>
<reference evidence="5" key="1">
    <citation type="submission" date="2017-08" db="EMBL/GenBank/DDBJ databases">
        <title>A dynamic microbial community with high functional redundancy inhabits the cold, oxic subseafloor aquifer.</title>
        <authorList>
            <person name="Tully B.J."/>
            <person name="Wheat C.G."/>
            <person name="Glazer B.T."/>
            <person name="Huber J.A."/>
        </authorList>
    </citation>
    <scope>NUCLEOTIDE SEQUENCE [LARGE SCALE GENOMIC DNA]</scope>
</reference>
<name>A0A2A4T6S5_9DELT</name>
<evidence type="ECO:0000256" key="1">
    <source>
        <dbReference type="PROSITE-ProRule" id="PRU00169"/>
    </source>
</evidence>
<dbReference type="EMBL" id="NVSR01000021">
    <property type="protein sequence ID" value="PCI29031.1"/>
    <property type="molecule type" value="Genomic_DNA"/>
</dbReference>
<evidence type="ECO:0008006" key="6">
    <source>
        <dbReference type="Google" id="ProtNLM"/>
    </source>
</evidence>
<evidence type="ECO:0000259" key="3">
    <source>
        <dbReference type="PROSITE" id="PS50930"/>
    </source>
</evidence>
<dbReference type="PROSITE" id="PS50110">
    <property type="entry name" value="RESPONSE_REGULATORY"/>
    <property type="match status" value="1"/>
</dbReference>
<gene>
    <name evidence="4" type="ORF">COB67_05030</name>
</gene>
<dbReference type="GO" id="GO:0003677">
    <property type="term" value="F:DNA binding"/>
    <property type="evidence" value="ECO:0007669"/>
    <property type="project" value="InterPro"/>
</dbReference>
<dbReference type="PANTHER" id="PTHR37299:SF1">
    <property type="entry name" value="STAGE 0 SPORULATION PROTEIN A HOMOLOG"/>
    <property type="match status" value="1"/>
</dbReference>
<feature type="modified residue" description="4-aspartylphosphate" evidence="1">
    <location>
        <position position="107"/>
    </location>
</feature>
<feature type="domain" description="HTH LytTR-type" evidence="3">
    <location>
        <begin position="207"/>
        <end position="300"/>
    </location>
</feature>
<evidence type="ECO:0000313" key="5">
    <source>
        <dbReference type="Proteomes" id="UP000218113"/>
    </source>
</evidence>
<dbReference type="AlphaFoldDB" id="A0A2A4T6S5"/>
<keyword evidence="1" id="KW-0597">Phosphoprotein</keyword>
<dbReference type="PROSITE" id="PS50930">
    <property type="entry name" value="HTH_LYTTR"/>
    <property type="match status" value="1"/>
</dbReference>
<organism evidence="4 5">
    <name type="scientific">SAR324 cluster bacterium</name>
    <dbReference type="NCBI Taxonomy" id="2024889"/>
    <lineage>
        <taxon>Bacteria</taxon>
        <taxon>Deltaproteobacteria</taxon>
        <taxon>SAR324 cluster</taxon>
    </lineage>
</organism>
<feature type="domain" description="Response regulatory" evidence="2">
    <location>
        <begin position="56"/>
        <end position="167"/>
    </location>
</feature>
<dbReference type="Gene3D" id="3.40.50.2300">
    <property type="match status" value="1"/>
</dbReference>
<evidence type="ECO:0000313" key="4">
    <source>
        <dbReference type="EMBL" id="PCI29031.1"/>
    </source>
</evidence>
<dbReference type="InterPro" id="IPR046947">
    <property type="entry name" value="LytR-like"/>
</dbReference>
<protein>
    <recommendedName>
        <fullName evidence="6">DNA-binding response regulator</fullName>
    </recommendedName>
</protein>
<sequence>MNLNFRRKKVIKRDHPTQLDRARMEENNTLRFYRQGPGNFLFKNSTSLFLKMQRIRTIIVDDEEFAIIDLKEELSSYSDIEIIGEYPDGLSGVEGINELQPDLVFVDIEMPKLNGFEMLGQLQCNPIVIFCTGYSKYAIDGYAFEPTDFLLKPIKTTRFRTAMERAFRDLERKNWEERLARQKSQIGYLLLEFRDLHGEARKVFIWPENLLFLRPQENNANYIEYHLEDGRIHVVKKPLKKALTELEDKGFIQVHRQFIINSNKILELHNNDTLILAAANAPQIPISRGNRKKVKELIKNIGLH</sequence>
<accession>A0A2A4T6S5</accession>
<comment type="caution">
    <text evidence="4">The sequence shown here is derived from an EMBL/GenBank/DDBJ whole genome shotgun (WGS) entry which is preliminary data.</text>
</comment>